<proteinExistence type="predicted"/>
<keyword evidence="2" id="KW-1185">Reference proteome</keyword>
<protein>
    <submittedName>
        <fullName evidence="1">Uncharacterized protein</fullName>
    </submittedName>
</protein>
<gene>
    <name evidence="1" type="ORF">OBBRIDRAFT_875335</name>
</gene>
<dbReference type="Proteomes" id="UP000250043">
    <property type="component" value="Unassembled WGS sequence"/>
</dbReference>
<dbReference type="EMBL" id="KV722394">
    <property type="protein sequence ID" value="OCH90983.1"/>
    <property type="molecule type" value="Genomic_DNA"/>
</dbReference>
<sequence length="183" mass="20879">MLNYQPITVVKYGKQKVFIRQWIEHMKAIQRHMRPSENDAQSPRSCLVLQPRDLWHVGKPLVDARNASSKLAKTDPVFPDHFGRELWPQLLCLIQQCHGIMDIQAYTTAYSKFLGALALNRISSAYLGVCARAPVLTWQQTLSRHANVTPQGVFIAASPPQLLLLRRWPQSTLMTTPKERRAP</sequence>
<evidence type="ECO:0000313" key="2">
    <source>
        <dbReference type="Proteomes" id="UP000250043"/>
    </source>
</evidence>
<accession>A0A8E2AVA4</accession>
<reference evidence="1 2" key="1">
    <citation type="submission" date="2016-07" db="EMBL/GenBank/DDBJ databases">
        <title>Draft genome of the white-rot fungus Obba rivulosa 3A-2.</title>
        <authorList>
            <consortium name="DOE Joint Genome Institute"/>
            <person name="Miettinen O."/>
            <person name="Riley R."/>
            <person name="Acob R."/>
            <person name="Barry K."/>
            <person name="Cullen D."/>
            <person name="De Vries R."/>
            <person name="Hainaut M."/>
            <person name="Hatakka A."/>
            <person name="Henrissat B."/>
            <person name="Hilden K."/>
            <person name="Kuo R."/>
            <person name="Labutti K."/>
            <person name="Lipzen A."/>
            <person name="Makela M.R."/>
            <person name="Sandor L."/>
            <person name="Spatafora J.W."/>
            <person name="Grigoriev I.V."/>
            <person name="Hibbett D.S."/>
        </authorList>
    </citation>
    <scope>NUCLEOTIDE SEQUENCE [LARGE SCALE GENOMIC DNA]</scope>
    <source>
        <strain evidence="1 2">3A-2</strain>
    </source>
</reference>
<organism evidence="1 2">
    <name type="scientific">Obba rivulosa</name>
    <dbReference type="NCBI Taxonomy" id="1052685"/>
    <lineage>
        <taxon>Eukaryota</taxon>
        <taxon>Fungi</taxon>
        <taxon>Dikarya</taxon>
        <taxon>Basidiomycota</taxon>
        <taxon>Agaricomycotina</taxon>
        <taxon>Agaricomycetes</taxon>
        <taxon>Polyporales</taxon>
        <taxon>Gelatoporiaceae</taxon>
        <taxon>Obba</taxon>
    </lineage>
</organism>
<name>A0A8E2AVA4_9APHY</name>
<dbReference type="AlphaFoldDB" id="A0A8E2AVA4"/>
<evidence type="ECO:0000313" key="1">
    <source>
        <dbReference type="EMBL" id="OCH90983.1"/>
    </source>
</evidence>